<dbReference type="InterPro" id="IPR032675">
    <property type="entry name" value="LRR_dom_sf"/>
</dbReference>
<dbReference type="Pfam" id="PF23598">
    <property type="entry name" value="LRR_14"/>
    <property type="match status" value="1"/>
</dbReference>
<dbReference type="InterPro" id="IPR027417">
    <property type="entry name" value="P-loop_NTPase"/>
</dbReference>
<evidence type="ECO:0000256" key="5">
    <source>
        <dbReference type="ARBA" id="ARBA00022821"/>
    </source>
</evidence>
<evidence type="ECO:0000259" key="7">
    <source>
        <dbReference type="Pfam" id="PF00931"/>
    </source>
</evidence>
<keyword evidence="5" id="KW-0611">Plant defense</keyword>
<evidence type="ECO:0000256" key="6">
    <source>
        <dbReference type="ARBA" id="ARBA00023054"/>
    </source>
</evidence>
<dbReference type="InterPro" id="IPR055414">
    <property type="entry name" value="LRR_R13L4/SHOC2-like"/>
</dbReference>
<name>A0A0A8XWI2_ARUDO</name>
<dbReference type="GO" id="GO:0002758">
    <property type="term" value="P:innate immune response-activating signaling pathway"/>
    <property type="evidence" value="ECO:0007669"/>
    <property type="project" value="UniProtKB-ARBA"/>
</dbReference>
<proteinExistence type="inferred from homology"/>
<evidence type="ECO:0000313" key="11">
    <source>
        <dbReference type="EMBL" id="JAD16057.1"/>
    </source>
</evidence>
<dbReference type="PANTHER" id="PTHR23155:SF1046">
    <property type="entry name" value="OS11G0226933 PROTEIN"/>
    <property type="match status" value="1"/>
</dbReference>
<dbReference type="EMBL" id="GBRH01281838">
    <property type="protein sequence ID" value="JAD16057.1"/>
    <property type="molecule type" value="Transcribed_RNA"/>
</dbReference>
<sequence>MAEAIFLALSKIGTTLADEATRVVISRLSAKATNLKVIPGKIEEIRRELVMMNTVVQRIGTSYLTDTVLKGWIAEVRVLAYRVEDVMDKLTYHVLQIMEGNFLVKYFMRANGIMVFTEISNEILQIEKEIKQVMKLKVELLEPSRLVPDQIGYIRKQGNYGFLELLKDYDVVGVEDNRRLLTEWLYSNEPDNTLITVSGMGGLGKTTLVSNVYEREKASFHAHAWIVVSQSYDVGALLRRLLRKIRYIDSAHVDRMNEYELKEEIRTRLKDGKCLIVLDDVWDKKIFLETHEAFQNHHATRVIITTRNEDVAALAPSTRRLRLQPLGSTDAFNLFCKWAFPGRKYHDCPEVLMELATDIVDRCQGVPLAITSIGSLLSSRQQTEHVWMQVYRQLRTELLKNDNVWSILNLSYHDLSADLRNCFLYCSLFPEDYTLSRENIVRLWVAEGFVVRKEQSTPEDVAEGNLMELIQRNMLEVVENDELGNVSTFKMHAILRDLALSVAREERFGSANDYGTMLMVNKEARRLSTCGWRDNSASRVKFPNLRTLVSLGTISSSPDMLFSILSESKYLTVLELQDSNIVDVPASIGNLFNVRYIGLRRTNVKSLPESIGKLSNLHTLDIKQTKIENLPRGIVKVKKLRYLLADRYADEEQSEFRFFCGVKAPRGLSNLEELQTLETVEASKDLAEQLMKLMQLRSLWIDNISSADCIMLFEVLSKMPLLSSLLLSASDEHQILCFESLKPTSTNLSRLIIRGCWAHETLESPIFLEHGRYLKYLALSWCRLCDDPLRVLASHLPNLTYLSLNRVFSPDKLVLSAGCFPHLKTLVLKRVTGVNQLKIMDDALPCIEGLYIVSCLNLETIPQGIESLTSLKKLWLLGLHRNFKRQWDEAGMQQKMQYVVELRL</sequence>
<accession>A0A0A8XWI2</accession>
<feature type="domain" description="Disease resistance N-terminal" evidence="8">
    <location>
        <begin position="9"/>
        <end position="96"/>
    </location>
</feature>
<keyword evidence="4" id="KW-0547">Nucleotide-binding</keyword>
<evidence type="ECO:0000256" key="4">
    <source>
        <dbReference type="ARBA" id="ARBA00022741"/>
    </source>
</evidence>
<dbReference type="InterPro" id="IPR002182">
    <property type="entry name" value="NB-ARC"/>
</dbReference>
<dbReference type="GO" id="GO:0009626">
    <property type="term" value="P:plant-type hypersensitive response"/>
    <property type="evidence" value="ECO:0007669"/>
    <property type="project" value="UniProtKB-ARBA"/>
</dbReference>
<dbReference type="PANTHER" id="PTHR23155">
    <property type="entry name" value="DISEASE RESISTANCE PROTEIN RP"/>
    <property type="match status" value="1"/>
</dbReference>
<dbReference type="Gene3D" id="1.10.8.430">
    <property type="entry name" value="Helical domain of apoptotic protease-activating factors"/>
    <property type="match status" value="1"/>
</dbReference>
<keyword evidence="2" id="KW-0433">Leucine-rich repeat</keyword>
<evidence type="ECO:0000259" key="8">
    <source>
        <dbReference type="Pfam" id="PF18052"/>
    </source>
</evidence>
<dbReference type="Gene3D" id="1.10.10.10">
    <property type="entry name" value="Winged helix-like DNA-binding domain superfamily/Winged helix DNA-binding domain"/>
    <property type="match status" value="1"/>
</dbReference>
<evidence type="ECO:0000256" key="3">
    <source>
        <dbReference type="ARBA" id="ARBA00022737"/>
    </source>
</evidence>
<feature type="domain" description="NB-ARC" evidence="7">
    <location>
        <begin position="179"/>
        <end position="342"/>
    </location>
</feature>
<evidence type="ECO:0000259" key="9">
    <source>
        <dbReference type="Pfam" id="PF23559"/>
    </source>
</evidence>
<evidence type="ECO:0000256" key="2">
    <source>
        <dbReference type="ARBA" id="ARBA00022614"/>
    </source>
</evidence>
<reference evidence="11" key="1">
    <citation type="submission" date="2014-09" db="EMBL/GenBank/DDBJ databases">
        <authorList>
            <person name="Magalhaes I.L.F."/>
            <person name="Oliveira U."/>
            <person name="Santos F.R."/>
            <person name="Vidigal T.H.D.A."/>
            <person name="Brescovit A.D."/>
            <person name="Santos A.J."/>
        </authorList>
    </citation>
    <scope>NUCLEOTIDE SEQUENCE</scope>
    <source>
        <tissue evidence="11">Shoot tissue taken approximately 20 cm above the soil surface</tissue>
    </source>
</reference>
<dbReference type="FunFam" id="3.40.50.300:FF:001091">
    <property type="entry name" value="Probable disease resistance protein At1g61300"/>
    <property type="match status" value="1"/>
</dbReference>
<dbReference type="InterPro" id="IPR036388">
    <property type="entry name" value="WH-like_DNA-bd_sf"/>
</dbReference>
<dbReference type="InterPro" id="IPR044974">
    <property type="entry name" value="Disease_R_plants"/>
</dbReference>
<feature type="domain" description="Disease resistance protein winged helix" evidence="9">
    <location>
        <begin position="428"/>
        <end position="499"/>
    </location>
</feature>
<dbReference type="InterPro" id="IPR041118">
    <property type="entry name" value="Rx_N"/>
</dbReference>
<dbReference type="SUPFAM" id="SSF52540">
    <property type="entry name" value="P-loop containing nucleoside triphosphate hydrolases"/>
    <property type="match status" value="1"/>
</dbReference>
<dbReference type="Gene3D" id="3.80.10.10">
    <property type="entry name" value="Ribonuclease Inhibitor"/>
    <property type="match status" value="2"/>
</dbReference>
<dbReference type="Gene3D" id="1.20.5.4130">
    <property type="match status" value="1"/>
</dbReference>
<dbReference type="Pfam" id="PF18052">
    <property type="entry name" value="Rx_N"/>
    <property type="match status" value="1"/>
</dbReference>
<organism evidence="11">
    <name type="scientific">Arundo donax</name>
    <name type="common">Giant reed</name>
    <name type="synonym">Donax arundinaceus</name>
    <dbReference type="NCBI Taxonomy" id="35708"/>
    <lineage>
        <taxon>Eukaryota</taxon>
        <taxon>Viridiplantae</taxon>
        <taxon>Streptophyta</taxon>
        <taxon>Embryophyta</taxon>
        <taxon>Tracheophyta</taxon>
        <taxon>Spermatophyta</taxon>
        <taxon>Magnoliopsida</taxon>
        <taxon>Liliopsida</taxon>
        <taxon>Poales</taxon>
        <taxon>Poaceae</taxon>
        <taxon>PACMAD clade</taxon>
        <taxon>Arundinoideae</taxon>
        <taxon>Arundineae</taxon>
        <taxon>Arundo</taxon>
    </lineage>
</organism>
<dbReference type="AlphaFoldDB" id="A0A0A8XWI2"/>
<keyword evidence="6" id="KW-0175">Coiled coil</keyword>
<dbReference type="InterPro" id="IPR058922">
    <property type="entry name" value="WHD_DRP"/>
</dbReference>
<dbReference type="Pfam" id="PF23559">
    <property type="entry name" value="WHD_DRP"/>
    <property type="match status" value="1"/>
</dbReference>
<dbReference type="InterPro" id="IPR042197">
    <property type="entry name" value="Apaf_helical"/>
</dbReference>
<dbReference type="PRINTS" id="PR00364">
    <property type="entry name" value="DISEASERSIST"/>
</dbReference>
<dbReference type="GO" id="GO:0043531">
    <property type="term" value="F:ADP binding"/>
    <property type="evidence" value="ECO:0007669"/>
    <property type="project" value="InterPro"/>
</dbReference>
<feature type="domain" description="Disease resistance R13L4/SHOC-2-like LRR" evidence="10">
    <location>
        <begin position="550"/>
        <end position="877"/>
    </location>
</feature>
<dbReference type="GO" id="GO:0042742">
    <property type="term" value="P:defense response to bacterium"/>
    <property type="evidence" value="ECO:0007669"/>
    <property type="project" value="UniProtKB-ARBA"/>
</dbReference>
<evidence type="ECO:0000259" key="10">
    <source>
        <dbReference type="Pfam" id="PF23598"/>
    </source>
</evidence>
<dbReference type="FunFam" id="1.10.10.10:FF:000322">
    <property type="entry name" value="Probable disease resistance protein At1g63360"/>
    <property type="match status" value="1"/>
</dbReference>
<dbReference type="Gene3D" id="3.40.50.300">
    <property type="entry name" value="P-loop containing nucleotide triphosphate hydrolases"/>
    <property type="match status" value="1"/>
</dbReference>
<reference evidence="11" key="2">
    <citation type="journal article" date="2015" name="Data Brief">
        <title>Shoot transcriptome of the giant reed, Arundo donax.</title>
        <authorList>
            <person name="Barrero R.A."/>
            <person name="Guerrero F.D."/>
            <person name="Moolhuijzen P."/>
            <person name="Goolsby J.A."/>
            <person name="Tidwell J."/>
            <person name="Bellgard S.E."/>
            <person name="Bellgard M.I."/>
        </authorList>
    </citation>
    <scope>NUCLEOTIDE SEQUENCE</scope>
    <source>
        <tissue evidence="11">Shoot tissue taken approximately 20 cm above the soil surface</tissue>
    </source>
</reference>
<dbReference type="SUPFAM" id="SSF52058">
    <property type="entry name" value="L domain-like"/>
    <property type="match status" value="1"/>
</dbReference>
<protein>
    <submittedName>
        <fullName evidence="11">MRPR1</fullName>
    </submittedName>
</protein>
<dbReference type="Pfam" id="PF00931">
    <property type="entry name" value="NB-ARC"/>
    <property type="match status" value="1"/>
</dbReference>
<evidence type="ECO:0000256" key="1">
    <source>
        <dbReference type="ARBA" id="ARBA00008894"/>
    </source>
</evidence>
<comment type="similarity">
    <text evidence="1">Belongs to the disease resistance NB-LRR family.</text>
</comment>
<keyword evidence="3" id="KW-0677">Repeat</keyword>